<organism evidence="2 3">
    <name type="scientific">Oryza sativa subsp. japonica</name>
    <name type="common">Rice</name>
    <dbReference type="NCBI Taxonomy" id="39947"/>
    <lineage>
        <taxon>Eukaryota</taxon>
        <taxon>Viridiplantae</taxon>
        <taxon>Streptophyta</taxon>
        <taxon>Embryophyta</taxon>
        <taxon>Tracheophyta</taxon>
        <taxon>Spermatophyta</taxon>
        <taxon>Magnoliopsida</taxon>
        <taxon>Liliopsida</taxon>
        <taxon>Poales</taxon>
        <taxon>Poaceae</taxon>
        <taxon>BOP clade</taxon>
        <taxon>Oryzoideae</taxon>
        <taxon>Oryzeae</taxon>
        <taxon>Oryzinae</taxon>
        <taxon>Oryza</taxon>
        <taxon>Oryza sativa</taxon>
    </lineage>
</organism>
<evidence type="ECO:0000313" key="3">
    <source>
        <dbReference type="Proteomes" id="UP000000763"/>
    </source>
</evidence>
<gene>
    <name evidence="2" type="primary">P0453G03.21</name>
</gene>
<evidence type="ECO:0000256" key="1">
    <source>
        <dbReference type="SAM" id="MobiDB-lite"/>
    </source>
</evidence>
<protein>
    <submittedName>
        <fullName evidence="2">Uncharacterized protein</fullName>
    </submittedName>
</protein>
<sequence>MLRHRAQPACSTPHAPNGAARAQRRRTIFSGILFGNAYYYVQRTDRVQLAARASAATTHPPAVGSGCWRQKYRLGV</sequence>
<evidence type="ECO:0000313" key="2">
    <source>
        <dbReference type="EMBL" id="BAC79821.1"/>
    </source>
</evidence>
<dbReference type="Proteomes" id="UP000000763">
    <property type="component" value="Chromosome 7"/>
</dbReference>
<name>Q7XI97_ORYSJ</name>
<proteinExistence type="predicted"/>
<reference evidence="3" key="2">
    <citation type="journal article" date="2008" name="Nucleic Acids Res.">
        <title>The rice annotation project database (RAP-DB): 2008 update.</title>
        <authorList>
            <consortium name="The rice annotation project (RAP)"/>
        </authorList>
    </citation>
    <scope>GENOME REANNOTATION</scope>
    <source>
        <strain evidence="3">cv. Nipponbare</strain>
    </source>
</reference>
<accession>Q7XI97</accession>
<feature type="region of interest" description="Disordered" evidence="1">
    <location>
        <begin position="1"/>
        <end position="22"/>
    </location>
</feature>
<reference evidence="3" key="1">
    <citation type="journal article" date="2005" name="Nature">
        <title>The map-based sequence of the rice genome.</title>
        <authorList>
            <consortium name="International rice genome sequencing project (IRGSP)"/>
            <person name="Matsumoto T."/>
            <person name="Wu J."/>
            <person name="Kanamori H."/>
            <person name="Katayose Y."/>
            <person name="Fujisawa M."/>
            <person name="Namiki N."/>
            <person name="Mizuno H."/>
            <person name="Yamamoto K."/>
            <person name="Antonio B.A."/>
            <person name="Baba T."/>
            <person name="Sakata K."/>
            <person name="Nagamura Y."/>
            <person name="Aoki H."/>
            <person name="Arikawa K."/>
            <person name="Arita K."/>
            <person name="Bito T."/>
            <person name="Chiden Y."/>
            <person name="Fujitsuka N."/>
            <person name="Fukunaka R."/>
            <person name="Hamada M."/>
            <person name="Harada C."/>
            <person name="Hayashi A."/>
            <person name="Hijishita S."/>
            <person name="Honda M."/>
            <person name="Hosokawa S."/>
            <person name="Ichikawa Y."/>
            <person name="Idonuma A."/>
            <person name="Iijima M."/>
            <person name="Ikeda M."/>
            <person name="Ikeno M."/>
            <person name="Ito K."/>
            <person name="Ito S."/>
            <person name="Ito T."/>
            <person name="Ito Y."/>
            <person name="Ito Y."/>
            <person name="Iwabuchi A."/>
            <person name="Kamiya K."/>
            <person name="Karasawa W."/>
            <person name="Kurita K."/>
            <person name="Katagiri S."/>
            <person name="Kikuta A."/>
            <person name="Kobayashi H."/>
            <person name="Kobayashi N."/>
            <person name="Machita K."/>
            <person name="Maehara T."/>
            <person name="Masukawa M."/>
            <person name="Mizubayashi T."/>
            <person name="Mukai Y."/>
            <person name="Nagasaki H."/>
            <person name="Nagata Y."/>
            <person name="Naito S."/>
            <person name="Nakashima M."/>
            <person name="Nakama Y."/>
            <person name="Nakamichi Y."/>
            <person name="Nakamura M."/>
            <person name="Meguro A."/>
            <person name="Negishi M."/>
            <person name="Ohta I."/>
            <person name="Ohta T."/>
            <person name="Okamoto M."/>
            <person name="Ono N."/>
            <person name="Saji S."/>
            <person name="Sakaguchi M."/>
            <person name="Sakai K."/>
            <person name="Shibata M."/>
            <person name="Shimokawa T."/>
            <person name="Song J."/>
            <person name="Takazaki Y."/>
            <person name="Terasawa K."/>
            <person name="Tsugane M."/>
            <person name="Tsuji K."/>
            <person name="Ueda S."/>
            <person name="Waki K."/>
            <person name="Yamagata H."/>
            <person name="Yamamoto M."/>
            <person name="Yamamoto S."/>
            <person name="Yamane H."/>
            <person name="Yoshiki S."/>
            <person name="Yoshihara R."/>
            <person name="Yukawa K."/>
            <person name="Zhong H."/>
            <person name="Yano M."/>
            <person name="Yuan Q."/>
            <person name="Ouyang S."/>
            <person name="Liu J."/>
            <person name="Jones K.M."/>
            <person name="Gansberger K."/>
            <person name="Moffat K."/>
            <person name="Hill J."/>
            <person name="Bera J."/>
            <person name="Fadrosh D."/>
            <person name="Jin S."/>
            <person name="Johri S."/>
            <person name="Kim M."/>
            <person name="Overton L."/>
            <person name="Reardon M."/>
            <person name="Tsitrin T."/>
            <person name="Vuong H."/>
            <person name="Weaver B."/>
            <person name="Ciecko A."/>
            <person name="Tallon L."/>
            <person name="Jackson J."/>
            <person name="Pai G."/>
            <person name="Aken S.V."/>
            <person name="Utterback T."/>
            <person name="Reidmuller S."/>
            <person name="Feldblyum T."/>
            <person name="Hsiao J."/>
            <person name="Zismann V."/>
            <person name="Iobst S."/>
            <person name="de Vazeille A.R."/>
            <person name="Buell C.R."/>
            <person name="Ying K."/>
            <person name="Li Y."/>
            <person name="Lu T."/>
            <person name="Huang Y."/>
            <person name="Zhao Q."/>
            <person name="Feng Q."/>
            <person name="Zhang L."/>
            <person name="Zhu J."/>
            <person name="Weng Q."/>
            <person name="Mu J."/>
            <person name="Lu Y."/>
            <person name="Fan D."/>
            <person name="Liu Y."/>
            <person name="Guan J."/>
            <person name="Zhang Y."/>
            <person name="Yu S."/>
            <person name="Liu X."/>
            <person name="Zhang Y."/>
            <person name="Hong G."/>
            <person name="Han B."/>
            <person name="Choisne N."/>
            <person name="Demange N."/>
            <person name="Orjeda G."/>
            <person name="Samain S."/>
            <person name="Cattolico L."/>
            <person name="Pelletier E."/>
            <person name="Couloux A."/>
            <person name="Segurens B."/>
            <person name="Wincker P."/>
            <person name="D'Hont A."/>
            <person name="Scarpelli C."/>
            <person name="Weissenbach J."/>
            <person name="Salanoubat M."/>
            <person name="Quetier F."/>
            <person name="Yu Y."/>
            <person name="Kim H.R."/>
            <person name="Rambo T."/>
            <person name="Currie J."/>
            <person name="Collura K."/>
            <person name="Luo M."/>
            <person name="Yang T."/>
            <person name="Ammiraju J.S.S."/>
            <person name="Engler F."/>
            <person name="Soderlund C."/>
            <person name="Wing R.A."/>
            <person name="Palmer L.E."/>
            <person name="de la Bastide M."/>
            <person name="Spiegel L."/>
            <person name="Nascimento L."/>
            <person name="Zutavern T."/>
            <person name="O'Shaughnessy A."/>
            <person name="Dike S."/>
            <person name="Dedhia N."/>
            <person name="Preston R."/>
            <person name="Balija V."/>
            <person name="McCombie W.R."/>
            <person name="Chow T."/>
            <person name="Chen H."/>
            <person name="Chung M."/>
            <person name="Chen C."/>
            <person name="Shaw J."/>
            <person name="Wu H."/>
            <person name="Hsiao K."/>
            <person name="Chao Y."/>
            <person name="Chu M."/>
            <person name="Cheng C."/>
            <person name="Hour A."/>
            <person name="Lee P."/>
            <person name="Lin S."/>
            <person name="Lin Y."/>
            <person name="Liou J."/>
            <person name="Liu S."/>
            <person name="Hsing Y."/>
            <person name="Raghuvanshi S."/>
            <person name="Mohanty A."/>
            <person name="Bharti A.K."/>
            <person name="Gaur A."/>
            <person name="Gupta V."/>
            <person name="Kumar D."/>
            <person name="Ravi V."/>
            <person name="Vij S."/>
            <person name="Kapur A."/>
            <person name="Khurana P."/>
            <person name="Khurana P."/>
            <person name="Khurana J.P."/>
            <person name="Tyagi A.K."/>
            <person name="Gaikwad K."/>
            <person name="Singh A."/>
            <person name="Dalal V."/>
            <person name="Srivastava S."/>
            <person name="Dixit A."/>
            <person name="Pal A.K."/>
            <person name="Ghazi I.A."/>
            <person name="Yadav M."/>
            <person name="Pandit A."/>
            <person name="Bhargava A."/>
            <person name="Sureshbabu K."/>
            <person name="Batra K."/>
            <person name="Sharma T.R."/>
            <person name="Mohapatra T."/>
            <person name="Singh N.K."/>
            <person name="Messing J."/>
            <person name="Nelson A.B."/>
            <person name="Fuks G."/>
            <person name="Kavchok S."/>
            <person name="Keizer G."/>
            <person name="Linton E."/>
            <person name="Llaca V."/>
            <person name="Song R."/>
            <person name="Tanyolac B."/>
            <person name="Young S."/>
            <person name="Ho-Il K."/>
            <person name="Hahn J.H."/>
            <person name="Sangsakoo G."/>
            <person name="Vanavichit A."/>
            <person name="de Mattos Luiz.A.T."/>
            <person name="Zimmer P.D."/>
            <person name="Malone G."/>
            <person name="Dellagostin O."/>
            <person name="de Oliveira A.C."/>
            <person name="Bevan M."/>
            <person name="Bancroft I."/>
            <person name="Minx P."/>
            <person name="Cordum H."/>
            <person name="Wilson R."/>
            <person name="Cheng Z."/>
            <person name="Jin W."/>
            <person name="Jiang J."/>
            <person name="Leong S.A."/>
            <person name="Iwama H."/>
            <person name="Gojobori T."/>
            <person name="Itoh T."/>
            <person name="Niimura Y."/>
            <person name="Fujii Y."/>
            <person name="Habara T."/>
            <person name="Sakai H."/>
            <person name="Sato Y."/>
            <person name="Wilson G."/>
            <person name="Kumar K."/>
            <person name="McCouch S."/>
            <person name="Juretic N."/>
            <person name="Hoen D."/>
            <person name="Wright S."/>
            <person name="Bruskiewich R."/>
            <person name="Bureau T."/>
            <person name="Miyao A."/>
            <person name="Hirochika H."/>
            <person name="Nishikawa T."/>
            <person name="Kadowaki K."/>
            <person name="Sugiura M."/>
            <person name="Burr B."/>
            <person name="Sasaki T."/>
        </authorList>
    </citation>
    <scope>NUCLEOTIDE SEQUENCE [LARGE SCALE GENOMIC DNA]</scope>
    <source>
        <strain evidence="3">cv. Nipponbare</strain>
    </source>
</reference>
<dbReference type="EMBL" id="AP004276">
    <property type="protein sequence ID" value="BAC79821.1"/>
    <property type="molecule type" value="Genomic_DNA"/>
</dbReference>
<dbReference type="AlphaFoldDB" id="Q7XI97"/>